<proteinExistence type="predicted"/>
<evidence type="ECO:0000313" key="2">
    <source>
        <dbReference type="Proteomes" id="UP001165080"/>
    </source>
</evidence>
<protein>
    <submittedName>
        <fullName evidence="1">Uncharacterized protein</fullName>
    </submittedName>
</protein>
<accession>A0A9W6BVH1</accession>
<organism evidence="1 2">
    <name type="scientific">Pleodorina starrii</name>
    <dbReference type="NCBI Taxonomy" id="330485"/>
    <lineage>
        <taxon>Eukaryota</taxon>
        <taxon>Viridiplantae</taxon>
        <taxon>Chlorophyta</taxon>
        <taxon>core chlorophytes</taxon>
        <taxon>Chlorophyceae</taxon>
        <taxon>CS clade</taxon>
        <taxon>Chlamydomonadales</taxon>
        <taxon>Volvocaceae</taxon>
        <taxon>Pleodorina</taxon>
    </lineage>
</organism>
<comment type="caution">
    <text evidence="1">The sequence shown here is derived from an EMBL/GenBank/DDBJ whole genome shotgun (WGS) entry which is preliminary data.</text>
</comment>
<name>A0A9W6BVH1_9CHLO</name>
<gene>
    <name evidence="1" type="primary">PLEST008461</name>
    <name evidence="1" type="ORF">PLESTB_001464500</name>
</gene>
<dbReference type="EMBL" id="BRXU01000027">
    <property type="protein sequence ID" value="GLC59231.1"/>
    <property type="molecule type" value="Genomic_DNA"/>
</dbReference>
<evidence type="ECO:0000313" key="1">
    <source>
        <dbReference type="EMBL" id="GLC59231.1"/>
    </source>
</evidence>
<dbReference type="AlphaFoldDB" id="A0A9W6BVH1"/>
<reference evidence="1 2" key="1">
    <citation type="journal article" date="2023" name="Commun. Biol.">
        <title>Reorganization of the ancestral sex-determining regions during the evolution of trioecy in Pleodorina starrii.</title>
        <authorList>
            <person name="Takahashi K."/>
            <person name="Suzuki S."/>
            <person name="Kawai-Toyooka H."/>
            <person name="Yamamoto K."/>
            <person name="Hamaji T."/>
            <person name="Ootsuki R."/>
            <person name="Yamaguchi H."/>
            <person name="Kawachi M."/>
            <person name="Higashiyama T."/>
            <person name="Nozaki H."/>
        </authorList>
    </citation>
    <scope>NUCLEOTIDE SEQUENCE [LARGE SCALE GENOMIC DNA]</scope>
    <source>
        <strain evidence="1 2">NIES-4479</strain>
    </source>
</reference>
<dbReference type="OrthoDB" id="542062at2759"/>
<dbReference type="Proteomes" id="UP001165080">
    <property type="component" value="Unassembled WGS sequence"/>
</dbReference>
<sequence length="218" mass="23413">MIMSSCAWRSHCGASRSVPAASSRPCRALVTVAAAHSCNKAATSSNGASRRAVLLSGLGLIAAPHFLMPGEVSAVAVDAALEEYERLELEGKLNSAKAYDNIRTKLNFKRGLDGRVYVKNAKGKLFAVRLDMESPGTMLIRDTDSGEVYGLQTEGFQQIDLTNDAVVIALFADGNWESAMSPITFEDDDGKVKTLKLDEKLFRNLPGLLSATGEQGEE</sequence>
<keyword evidence="2" id="KW-1185">Reference proteome</keyword>